<evidence type="ECO:0000256" key="3">
    <source>
        <dbReference type="ARBA" id="ARBA00001946"/>
    </source>
</evidence>
<dbReference type="GO" id="GO:0005524">
    <property type="term" value="F:ATP binding"/>
    <property type="evidence" value="ECO:0007669"/>
    <property type="project" value="UniProtKB-KW"/>
</dbReference>
<evidence type="ECO:0000256" key="7">
    <source>
        <dbReference type="ARBA" id="ARBA00022553"/>
    </source>
</evidence>
<dbReference type="Proteomes" id="UP000306740">
    <property type="component" value="Unassembled WGS sequence"/>
</dbReference>
<proteinExistence type="predicted"/>
<evidence type="ECO:0000256" key="4">
    <source>
        <dbReference type="ARBA" id="ARBA00004651"/>
    </source>
</evidence>
<comment type="cofactor">
    <cofactor evidence="3">
        <name>Mg(2+)</name>
        <dbReference type="ChEBI" id="CHEBI:18420"/>
    </cofactor>
</comment>
<evidence type="ECO:0000256" key="6">
    <source>
        <dbReference type="ARBA" id="ARBA00022475"/>
    </source>
</evidence>
<evidence type="ECO:0000256" key="14">
    <source>
        <dbReference type="ARBA" id="ARBA00022842"/>
    </source>
</evidence>
<evidence type="ECO:0000313" key="27">
    <source>
        <dbReference type="EMBL" id="TNC43701.1"/>
    </source>
</evidence>
<evidence type="ECO:0000256" key="8">
    <source>
        <dbReference type="ARBA" id="ARBA00022679"/>
    </source>
</evidence>
<dbReference type="GO" id="GO:0005886">
    <property type="term" value="C:plasma membrane"/>
    <property type="evidence" value="ECO:0007669"/>
    <property type="project" value="UniProtKB-SubCell"/>
</dbReference>
<dbReference type="InterPro" id="IPR036890">
    <property type="entry name" value="HATPase_C_sf"/>
</dbReference>
<keyword evidence="6" id="KW-1003">Cell membrane</keyword>
<evidence type="ECO:0000256" key="10">
    <source>
        <dbReference type="ARBA" id="ARBA00022741"/>
    </source>
</evidence>
<dbReference type="PROSITE" id="PS50885">
    <property type="entry name" value="HAMP"/>
    <property type="match status" value="1"/>
</dbReference>
<dbReference type="EMBL" id="VDFR01000079">
    <property type="protein sequence ID" value="TNC43701.1"/>
    <property type="molecule type" value="Genomic_DNA"/>
</dbReference>
<evidence type="ECO:0000313" key="28">
    <source>
        <dbReference type="Proteomes" id="UP000306740"/>
    </source>
</evidence>
<evidence type="ECO:0000313" key="26">
    <source>
        <dbReference type="EMBL" id="TNC42452.1"/>
    </source>
</evidence>
<dbReference type="PROSITE" id="PS50109">
    <property type="entry name" value="HIS_KIN"/>
    <property type="match status" value="1"/>
</dbReference>
<evidence type="ECO:0000256" key="19">
    <source>
        <dbReference type="ARBA" id="ARBA00023026"/>
    </source>
</evidence>
<keyword evidence="9 23" id="KW-0812">Transmembrane</keyword>
<dbReference type="CDD" id="cd06225">
    <property type="entry name" value="HAMP"/>
    <property type="match status" value="1"/>
</dbReference>
<dbReference type="SMART" id="SM00388">
    <property type="entry name" value="HisKA"/>
    <property type="match status" value="1"/>
</dbReference>
<dbReference type="GO" id="GO:0004721">
    <property type="term" value="F:phosphoprotein phosphatase activity"/>
    <property type="evidence" value="ECO:0007669"/>
    <property type="project" value="UniProtKB-KW"/>
</dbReference>
<reference evidence="26 28" key="1">
    <citation type="submission" date="2019-05" db="EMBL/GenBank/DDBJ databases">
        <title>Mumia sp. nov., isolated from the intestinal contents of plateau pika (Ochotona curzoniae) in the Qinghai-Tibet plateau of China.</title>
        <authorList>
            <person name="Tian Z."/>
        </authorList>
    </citation>
    <scope>NUCLEOTIDE SEQUENCE [LARGE SCALE GENOMIC DNA]</scope>
    <source>
        <strain evidence="28">527</strain>
        <strain evidence="26">Z527</strain>
    </source>
</reference>
<comment type="cofactor">
    <cofactor evidence="2">
        <name>Mn(2+)</name>
        <dbReference type="ChEBI" id="CHEBI:29035"/>
    </cofactor>
</comment>
<evidence type="ECO:0000256" key="13">
    <source>
        <dbReference type="ARBA" id="ARBA00022840"/>
    </source>
</evidence>
<feature type="domain" description="HAMP" evidence="25">
    <location>
        <begin position="59"/>
        <end position="111"/>
    </location>
</feature>
<dbReference type="CDD" id="cd00075">
    <property type="entry name" value="HATPase"/>
    <property type="match status" value="1"/>
</dbReference>
<dbReference type="PANTHER" id="PTHR44936">
    <property type="entry name" value="SENSOR PROTEIN CREC"/>
    <property type="match status" value="1"/>
</dbReference>
<dbReference type="Pfam" id="PF02518">
    <property type="entry name" value="HATPase_c"/>
    <property type="match status" value="1"/>
</dbReference>
<keyword evidence="14" id="KW-0460">Magnesium</keyword>
<evidence type="ECO:0000256" key="22">
    <source>
        <dbReference type="ARBA" id="ARBA00041776"/>
    </source>
</evidence>
<keyword evidence="13" id="KW-0067">ATP-binding</keyword>
<dbReference type="OrthoDB" id="9757990at2"/>
<dbReference type="PRINTS" id="PR00344">
    <property type="entry name" value="BCTRLSENSOR"/>
</dbReference>
<evidence type="ECO:0000256" key="23">
    <source>
        <dbReference type="SAM" id="Phobius"/>
    </source>
</evidence>
<keyword evidence="10" id="KW-0547">Nucleotide-binding</keyword>
<keyword evidence="18" id="KW-0346">Stress response</keyword>
<keyword evidence="23" id="KW-0472">Membrane</keyword>
<keyword evidence="7" id="KW-0597">Phosphoprotein</keyword>
<evidence type="ECO:0000256" key="2">
    <source>
        <dbReference type="ARBA" id="ARBA00001936"/>
    </source>
</evidence>
<evidence type="ECO:0000256" key="11">
    <source>
        <dbReference type="ARBA" id="ARBA00022777"/>
    </source>
</evidence>
<feature type="domain" description="Histidine kinase" evidence="24">
    <location>
        <begin position="119"/>
        <end position="330"/>
    </location>
</feature>
<evidence type="ECO:0000259" key="24">
    <source>
        <dbReference type="PROSITE" id="PS50109"/>
    </source>
</evidence>
<name>A0A5C4MK20_9ACTN</name>
<comment type="catalytic activity">
    <reaction evidence="1">
        <text>ATP + protein L-histidine = ADP + protein N-phospho-L-histidine.</text>
        <dbReference type="EC" id="2.7.13.3"/>
    </reaction>
</comment>
<protein>
    <recommendedName>
        <fullName evidence="21">Signal transduction histidine-protein kinase/phosphatase MprB</fullName>
        <ecNumber evidence="5">2.7.13.3</ecNumber>
    </recommendedName>
    <alternativeName>
        <fullName evidence="22">Mycobacterial persistence regulator B</fullName>
    </alternativeName>
</protein>
<keyword evidence="11" id="KW-0418">Kinase</keyword>
<evidence type="ECO:0000259" key="25">
    <source>
        <dbReference type="PROSITE" id="PS50885"/>
    </source>
</evidence>
<dbReference type="InterPro" id="IPR004358">
    <property type="entry name" value="Sig_transdc_His_kin-like_C"/>
</dbReference>
<keyword evidence="16 23" id="KW-1133">Transmembrane helix</keyword>
<dbReference type="Gene3D" id="1.10.287.130">
    <property type="match status" value="1"/>
</dbReference>
<dbReference type="FunFam" id="1.10.287.130:FF:000001">
    <property type="entry name" value="Two-component sensor histidine kinase"/>
    <property type="match status" value="1"/>
</dbReference>
<feature type="transmembrane region" description="Helical" evidence="23">
    <location>
        <begin position="12"/>
        <end position="33"/>
    </location>
</feature>
<accession>A0A5C4MK20</accession>
<dbReference type="EMBL" id="VDFR01000096">
    <property type="protein sequence ID" value="TNC42452.1"/>
    <property type="molecule type" value="Genomic_DNA"/>
</dbReference>
<dbReference type="SUPFAM" id="SSF55874">
    <property type="entry name" value="ATPase domain of HSP90 chaperone/DNA topoisomerase II/histidine kinase"/>
    <property type="match status" value="1"/>
</dbReference>
<dbReference type="InterPro" id="IPR005467">
    <property type="entry name" value="His_kinase_dom"/>
</dbReference>
<gene>
    <name evidence="27" type="ORF">FHE65_17855</name>
    <name evidence="26" type="ORF">FHE65_21295</name>
</gene>
<dbReference type="EC" id="2.7.13.3" evidence="5"/>
<evidence type="ECO:0000256" key="9">
    <source>
        <dbReference type="ARBA" id="ARBA00022692"/>
    </source>
</evidence>
<evidence type="ECO:0000256" key="1">
    <source>
        <dbReference type="ARBA" id="ARBA00000085"/>
    </source>
</evidence>
<evidence type="ECO:0000256" key="5">
    <source>
        <dbReference type="ARBA" id="ARBA00012438"/>
    </source>
</evidence>
<dbReference type="Gene3D" id="6.10.340.10">
    <property type="match status" value="1"/>
</dbReference>
<evidence type="ECO:0000256" key="18">
    <source>
        <dbReference type="ARBA" id="ARBA00023016"/>
    </source>
</evidence>
<dbReference type="InterPro" id="IPR050980">
    <property type="entry name" value="2C_sensor_his_kinase"/>
</dbReference>
<evidence type="ECO:0000256" key="20">
    <source>
        <dbReference type="ARBA" id="ARBA00023211"/>
    </source>
</evidence>
<evidence type="ECO:0000256" key="16">
    <source>
        <dbReference type="ARBA" id="ARBA00022989"/>
    </source>
</evidence>
<dbReference type="InterPro" id="IPR003661">
    <property type="entry name" value="HisK_dim/P_dom"/>
</dbReference>
<dbReference type="InterPro" id="IPR003594">
    <property type="entry name" value="HATPase_dom"/>
</dbReference>
<dbReference type="SUPFAM" id="SSF158472">
    <property type="entry name" value="HAMP domain-like"/>
    <property type="match status" value="1"/>
</dbReference>
<evidence type="ECO:0000256" key="17">
    <source>
        <dbReference type="ARBA" id="ARBA00023012"/>
    </source>
</evidence>
<dbReference type="Pfam" id="PF00672">
    <property type="entry name" value="HAMP"/>
    <property type="match status" value="1"/>
</dbReference>
<dbReference type="RefSeq" id="WP_139085363.1">
    <property type="nucleotide sequence ID" value="NZ_VDFR01000079.1"/>
</dbReference>
<keyword evidence="20" id="KW-0464">Manganese</keyword>
<dbReference type="SMART" id="SM00387">
    <property type="entry name" value="HATPase_c"/>
    <property type="match status" value="1"/>
</dbReference>
<dbReference type="AlphaFoldDB" id="A0A5C4MK20"/>
<dbReference type="SUPFAM" id="SSF47384">
    <property type="entry name" value="Homodimeric domain of signal transducing histidine kinase"/>
    <property type="match status" value="1"/>
</dbReference>
<dbReference type="PANTHER" id="PTHR44936:SF9">
    <property type="entry name" value="SENSOR PROTEIN CREC"/>
    <property type="match status" value="1"/>
</dbReference>
<dbReference type="Gene3D" id="3.30.565.10">
    <property type="entry name" value="Histidine kinase-like ATPase, C-terminal domain"/>
    <property type="match status" value="1"/>
</dbReference>
<sequence length="336" mass="35526">MRPLDPVRSIKAKLGVLVAVTVAVAAVLPLAGSRLGLDPLLTVPVTVAGALLLTQLLARGMTSPLREMTAAARTMATGDYSHRVTASSRDEVGELARAFNTMAADLEAVDRQRRDLVANVSHELRTPVTALRALLENLADGVVDPDPEQLRTALDQTERLSHLVSDLLDLSRVDAGLRALDAQPMEVRPFLEDAVREAALTGRPMHFAVAVEPSDLVVRADRARLHQLVANLLDNAARHSPAGGTVHVRAHSSEAGIVLEVSDEGPGIDPAERTAVFERFTTGTGAGQLDGGTGLGLAIARWVTDLHGGSIEVADTTTGCRIRACLPEHLPEGAPT</sequence>
<dbReference type="Pfam" id="PF00512">
    <property type="entry name" value="HisKA"/>
    <property type="match status" value="1"/>
</dbReference>
<keyword evidence="19" id="KW-0843">Virulence</keyword>
<evidence type="ECO:0000256" key="12">
    <source>
        <dbReference type="ARBA" id="ARBA00022801"/>
    </source>
</evidence>
<comment type="subcellular location">
    <subcellularLocation>
        <location evidence="4">Cell membrane</location>
        <topology evidence="4">Multi-pass membrane protein</topology>
    </subcellularLocation>
</comment>
<evidence type="ECO:0000256" key="15">
    <source>
        <dbReference type="ARBA" id="ARBA00022912"/>
    </source>
</evidence>
<organism evidence="26 28">
    <name type="scientific">Mumia zhuanghuii</name>
    <dbReference type="NCBI Taxonomy" id="2585211"/>
    <lineage>
        <taxon>Bacteria</taxon>
        <taxon>Bacillati</taxon>
        <taxon>Actinomycetota</taxon>
        <taxon>Actinomycetes</taxon>
        <taxon>Propionibacteriales</taxon>
        <taxon>Nocardioidaceae</taxon>
        <taxon>Mumia</taxon>
    </lineage>
</organism>
<dbReference type="GO" id="GO:0000155">
    <property type="term" value="F:phosphorelay sensor kinase activity"/>
    <property type="evidence" value="ECO:0007669"/>
    <property type="project" value="InterPro"/>
</dbReference>
<dbReference type="CDD" id="cd00082">
    <property type="entry name" value="HisKA"/>
    <property type="match status" value="1"/>
</dbReference>
<keyword evidence="8" id="KW-0808">Transferase</keyword>
<keyword evidence="17" id="KW-0902">Two-component regulatory system</keyword>
<keyword evidence="15" id="KW-0904">Protein phosphatase</keyword>
<dbReference type="InterPro" id="IPR036097">
    <property type="entry name" value="HisK_dim/P_sf"/>
</dbReference>
<comment type="caution">
    <text evidence="26">The sequence shown here is derived from an EMBL/GenBank/DDBJ whole genome shotgun (WGS) entry which is preliminary data.</text>
</comment>
<dbReference type="SMART" id="SM00304">
    <property type="entry name" value="HAMP"/>
    <property type="match status" value="1"/>
</dbReference>
<keyword evidence="12" id="KW-0378">Hydrolase</keyword>
<evidence type="ECO:0000256" key="21">
    <source>
        <dbReference type="ARBA" id="ARBA00040454"/>
    </source>
</evidence>
<dbReference type="InterPro" id="IPR003660">
    <property type="entry name" value="HAMP_dom"/>
</dbReference>